<dbReference type="STRING" id="1177179.A11A3_01707"/>
<dbReference type="eggNOG" id="COG2199">
    <property type="taxonomic scope" value="Bacteria"/>
</dbReference>
<dbReference type="PROSITE" id="PS50887">
    <property type="entry name" value="GGDEF"/>
    <property type="match status" value="1"/>
</dbReference>
<dbReference type="InterPro" id="IPR000160">
    <property type="entry name" value="GGDEF_dom"/>
</dbReference>
<gene>
    <name evidence="2" type="ORF">A11A3_01707</name>
</gene>
<dbReference type="PATRIC" id="fig|1177179.3.peg.334"/>
<name>L0WFC3_9GAMM</name>
<dbReference type="InterPro" id="IPR003018">
    <property type="entry name" value="GAF"/>
</dbReference>
<dbReference type="Pfam" id="PF01590">
    <property type="entry name" value="GAF"/>
    <property type="match status" value="1"/>
</dbReference>
<comment type="caution">
    <text evidence="2">The sequence shown here is derived from an EMBL/GenBank/DDBJ whole genome shotgun (WGS) entry which is preliminary data.</text>
</comment>
<feature type="domain" description="GGDEF" evidence="1">
    <location>
        <begin position="167"/>
        <end position="255"/>
    </location>
</feature>
<evidence type="ECO:0000313" key="3">
    <source>
        <dbReference type="Proteomes" id="UP000010164"/>
    </source>
</evidence>
<keyword evidence="3" id="KW-1185">Reference proteome</keyword>
<dbReference type="InterPro" id="IPR043128">
    <property type="entry name" value="Rev_trsase/Diguanyl_cyclase"/>
</dbReference>
<dbReference type="AlphaFoldDB" id="L0WFC3"/>
<dbReference type="InterPro" id="IPR029787">
    <property type="entry name" value="Nucleotide_cyclase"/>
</dbReference>
<dbReference type="SUPFAM" id="SSF55781">
    <property type="entry name" value="GAF domain-like"/>
    <property type="match status" value="1"/>
</dbReference>
<protein>
    <recommendedName>
        <fullName evidence="1">GGDEF domain-containing protein</fullName>
    </recommendedName>
</protein>
<dbReference type="SUPFAM" id="SSF55073">
    <property type="entry name" value="Nucleotide cyclase"/>
    <property type="match status" value="1"/>
</dbReference>
<dbReference type="Gene3D" id="3.30.70.270">
    <property type="match status" value="1"/>
</dbReference>
<dbReference type="InterPro" id="IPR029016">
    <property type="entry name" value="GAF-like_dom_sf"/>
</dbReference>
<dbReference type="Gene3D" id="3.30.450.40">
    <property type="match status" value="1"/>
</dbReference>
<accession>L0WFC3</accession>
<reference evidence="2 3" key="1">
    <citation type="journal article" date="2012" name="J. Bacteriol.">
        <title>Genome Sequence of the Alkane-Degrading Bacterium Alcanivorax hongdengensis Type Strain A-11-3.</title>
        <authorList>
            <person name="Lai Q."/>
            <person name="Shao Z."/>
        </authorList>
    </citation>
    <scope>NUCLEOTIDE SEQUENCE [LARGE SCALE GENOMIC DNA]</scope>
    <source>
        <strain evidence="2 3">A-11-3</strain>
    </source>
</reference>
<dbReference type="Proteomes" id="UP000010164">
    <property type="component" value="Unassembled WGS sequence"/>
</dbReference>
<sequence length="255" mass="28512">MALWMVARRHGDELILLRLRDGHYGLQRGERLCWQHTYCCRMMENGAPTVVADTRDEPAYQSAPINQQLDIGAYIGLPLTDHKQRFFGTLCALNPSPVEPTLLEQHSALEHQARLISFLLGNALSDLKHQRITDFIEQPHRCEQTGLLNETGWQEVIRQERRRCRDFGLAAVVMRLQGPTDGDPVVIADSLAALLREQDSICHHGGNGFSVLLCETDADQAPPIANRIRDALNAKQLLVRVSTSALDQGAPPLNE</sequence>
<evidence type="ECO:0000259" key="1">
    <source>
        <dbReference type="PROSITE" id="PS50887"/>
    </source>
</evidence>
<proteinExistence type="predicted"/>
<dbReference type="EMBL" id="AMRJ01000002">
    <property type="protein sequence ID" value="EKF75548.1"/>
    <property type="molecule type" value="Genomic_DNA"/>
</dbReference>
<organism evidence="2 3">
    <name type="scientific">Alcanivorax hongdengensis A-11-3</name>
    <dbReference type="NCBI Taxonomy" id="1177179"/>
    <lineage>
        <taxon>Bacteria</taxon>
        <taxon>Pseudomonadati</taxon>
        <taxon>Pseudomonadota</taxon>
        <taxon>Gammaproteobacteria</taxon>
        <taxon>Oceanospirillales</taxon>
        <taxon>Alcanivoracaceae</taxon>
        <taxon>Alcanivorax</taxon>
    </lineage>
</organism>
<evidence type="ECO:0000313" key="2">
    <source>
        <dbReference type="EMBL" id="EKF75548.1"/>
    </source>
</evidence>